<dbReference type="PROSITE" id="PS01358">
    <property type="entry name" value="ZF_RANBP2_1"/>
    <property type="match status" value="1"/>
</dbReference>
<dbReference type="PANTHER" id="PTHR35596:SF1">
    <property type="entry name" value="MICROBIAL-TYPE PARG CATALYTIC DOMAIN-CONTAINING PROTEIN"/>
    <property type="match status" value="1"/>
</dbReference>
<evidence type="ECO:0000256" key="4">
    <source>
        <dbReference type="PROSITE-ProRule" id="PRU00322"/>
    </source>
</evidence>
<comment type="caution">
    <text evidence="8">The sequence shown here is derived from an EMBL/GenBank/DDBJ whole genome shotgun (WGS) entry which is preliminary data.</text>
</comment>
<protein>
    <submittedName>
        <fullName evidence="8">Uncharacterized protein</fullName>
    </submittedName>
</protein>
<dbReference type="PROSITE" id="PS50089">
    <property type="entry name" value="ZF_RING_2"/>
    <property type="match status" value="1"/>
</dbReference>
<dbReference type="InterPro" id="IPR019406">
    <property type="entry name" value="APLF_PBZ"/>
</dbReference>
<feature type="compositionally biased region" description="Polar residues" evidence="5">
    <location>
        <begin position="1899"/>
        <end position="1909"/>
    </location>
</feature>
<dbReference type="Pfam" id="PF13639">
    <property type="entry name" value="zf-RING_2"/>
    <property type="match status" value="1"/>
</dbReference>
<name>A0A817SXZ5_9BILA</name>
<dbReference type="OrthoDB" id="9985428at2759"/>
<dbReference type="NCBIfam" id="TIGR02452">
    <property type="entry name" value="TIGR02452 family protein"/>
    <property type="match status" value="1"/>
</dbReference>
<evidence type="ECO:0000256" key="1">
    <source>
        <dbReference type="ARBA" id="ARBA00022723"/>
    </source>
</evidence>
<feature type="compositionally biased region" description="Low complexity" evidence="5">
    <location>
        <begin position="141"/>
        <end position="153"/>
    </location>
</feature>
<sequence length="2173" mass="249246">MYSTLAQDECSICETSWKSDKQTVTTDCNHTFHRHCAQKRLDEAHKSDCRTCGMQFALINALQKHTATRTTTTNIEIDANNDQSETTKAKEEQSISVPISTIDSYEHDDEVNGWQCIKCSMKNRKSTKRCASCGEPQNAASTESHSTSQTTSFEDTDDDDGDYSARSDDEEDAYLKTNFTVDTTDGESTSSSTIYSHLDSPRSSTTEYLSKSYDAENFRPKATTDSVMRASTIRNESTNRTEASQSEIVYISNLPIDIDDNIKLENRIRHRIEKSLKLKLRDIKCYTKLGVGFICVDNREIKYELINDIGNIVLDPGIGKIVISFVEELELTSYIVLKVIEGKQDTLPTVNEVSDRCINIFKLEKSLLCEKLNIQFPNIYKIVFTSLDEIIRTMHSPDLAINGRFAQIYFCADCSYFEDVPRFVTEAKLQTAIEQEIRQLNASLSCIWVQLNKQTNNACILLTGVARHWSTVSYLPINDRVLLKKTKLTCRLRIYPVPQSFAVKKITEYEEFSGKLNSYTHNGENLILEVSDKTVFDKYVSLEALRVNNDNCFHVEAYNAQINPDECEIDEDTWYDTEMSRYKPDIMQFVKKPEHEIFRYKWNSKIWLKKFSQTALQKNGTKNARDRRDTPSDQTRHRLRVTVMLSTLAAVHKKSYAIGGEQIVELKIDNKMKTIIYDHRSKLEQVGKLTVREGLYANTRIDVTKEDCLVVYENLVKRGYNPLLLNMANATNPGGGYRKGDGAQEENIFRRSDYFRSLDVGLDQWLPERSERFYCSSSCQIDPLSDHNSMYPMHEFGAIYTSRLTVFRQSEDTGYNYMKKPLEGVCSLAMAAYRDPKLDGNMLTSKYAVGTRKKIENIFAIAHHQKHDSLVLSAFGCGAFKNPPGHIAQLFISVIEQYAGFFKLISFAIIDDHNAGHHLNPEGNFKPFKDALDGMVVPRKPPINKPHSMFGPYRILSHDWSINNVCIYDKMPCNFGAKCNDIYDLTHAQEFSHPPICPHAAMKVSCHLTKDSVHMHSFIHRIRCQYGGECRHIDDEKHNQEYEHPLYCPSGGDCRNVKSEHLKDFRHLPLCPNGHKCFEYQKHVSVHCQKYRHCTIDCPHGNHCAYFHDKEHQDKFEHPFAKPCPFTPFHCKAYMELTHTKDRQKLSHDIQQHCLDLAHVCRQGRNCNDKTTLHLEKSIHVARCLCPAGDKCKKVNNEDHLNAYTHPHIPDIRELCEYADQCFDRGKLEHIIKFRHASKFEHSGILSYFNLNAGINFVQNQKRIIENVTAYIQSKKWKPLPSGNIPREIIDWLRFVKPVHRCNPIIFESILLHGHVMSRKYMQHLKNPIFVANSVLQHSRIKRIRGLQERVMADLAREFVIALVREQFEKKNFSPLITTAPILGDLLYPTAAHVDSMAYKKTAKDLEAYFSSVINSNDLDAIRNKAVEIADASINLHMNPSGIGFDKDHDLGTDKTVFSIIGPHLGHYYGDVFIVFKRSILHHPDANFSIQAATAYISGHAFQMRPWLGKDSGLRDENLKLYHGTKLNASVPGYDYATALELMALTSHYYKLKSMDVTLNRILERWVNVDSHINIEGHLPQLIPLSYIDHIFIPKNLYESLSAASHRAINSNFKNRITIIPHDGEANQPGGPRGPKPPTKSRADYQETVIRQLTKQYSEYLKNPPSRSVEGAAITIASTDFTDYYLLPLTISQAYDQYCFAKKHPPPDQITYIYWQVSNGDMMLTLSNQIIEPGQKQPRLRCLTCYIAPKPLSSISSYHEQYSYLDNNPPFKHHILKEQGKFAAKSDRFHVGCNTDDFMTFCLEIQRSNGRVTLMHAGPNGVYNHEKISHTFKKAELDLTRLNYVYVSAGSRTVPVRNLMIYFEKQTDLHPTFDKNFKKVSATPREHFPRDKKPHDSSSNDYKASTPKTHNNDDDDDNNGKKTPGVLHQIKDFFFGDDHSSTLIPCRDNVNCLFQFSVHGASDHNAKYSHPCRYSELCRNKESNFTHEFHQVSKCKYDKSCNKLDDPFHRAEYRHTELPDFLVPCRDQCACVNNTNKHRIKYSHGEKVYRTKTTPEKERASSAPKREHGSNALSRCQWGSKCWNIGDRKHCEQFAHSTPGHSEDNIRQASQQHKNPCRYGAKCYSTSSNHRAEYSHPPSEKDDNPIKHSRKPCRYGESCSLISDTSHRAKYSH</sequence>
<dbReference type="InterPro" id="IPR019261">
    <property type="entry name" value="PARG_cat_microbial"/>
</dbReference>
<dbReference type="InterPro" id="IPR043472">
    <property type="entry name" value="Macro_dom-like"/>
</dbReference>
<evidence type="ECO:0000256" key="5">
    <source>
        <dbReference type="SAM" id="MobiDB-lite"/>
    </source>
</evidence>
<dbReference type="SUPFAM" id="SSF57850">
    <property type="entry name" value="RING/U-box"/>
    <property type="match status" value="1"/>
</dbReference>
<organism evidence="8 9">
    <name type="scientific">Rotaria socialis</name>
    <dbReference type="NCBI Taxonomy" id="392032"/>
    <lineage>
        <taxon>Eukaryota</taxon>
        <taxon>Metazoa</taxon>
        <taxon>Spiralia</taxon>
        <taxon>Gnathifera</taxon>
        <taxon>Rotifera</taxon>
        <taxon>Eurotatoria</taxon>
        <taxon>Bdelloidea</taxon>
        <taxon>Philodinida</taxon>
        <taxon>Philodinidae</taxon>
        <taxon>Rotaria</taxon>
    </lineage>
</organism>
<feature type="region of interest" description="Disordered" evidence="5">
    <location>
        <begin position="2128"/>
        <end position="2158"/>
    </location>
</feature>
<feature type="compositionally biased region" description="Basic and acidic residues" evidence="5">
    <location>
        <begin position="1884"/>
        <end position="1898"/>
    </location>
</feature>
<proteinExistence type="predicted"/>
<keyword evidence="1" id="KW-0479">Metal-binding</keyword>
<keyword evidence="2 4" id="KW-0863">Zinc-finger</keyword>
<feature type="region of interest" description="Disordered" evidence="5">
    <location>
        <begin position="2046"/>
        <end position="2072"/>
    </location>
</feature>
<dbReference type="EMBL" id="CAJNXB010003170">
    <property type="protein sequence ID" value="CAF3300080.1"/>
    <property type="molecule type" value="Genomic_DNA"/>
</dbReference>
<accession>A0A817SXZ5</accession>
<dbReference type="SUPFAM" id="SSF52949">
    <property type="entry name" value="Macro domain-like"/>
    <property type="match status" value="1"/>
</dbReference>
<dbReference type="InterPro" id="IPR012664">
    <property type="entry name" value="CHP02452"/>
</dbReference>
<feature type="compositionally biased region" description="Acidic residues" evidence="5">
    <location>
        <begin position="154"/>
        <end position="172"/>
    </location>
</feature>
<evidence type="ECO:0000313" key="8">
    <source>
        <dbReference type="EMBL" id="CAF3300080.1"/>
    </source>
</evidence>
<dbReference type="PANTHER" id="PTHR35596">
    <property type="entry name" value="DUF2263 DOMAIN-CONTAINING PROTEIN"/>
    <property type="match status" value="1"/>
</dbReference>
<dbReference type="Gene3D" id="3.30.40.10">
    <property type="entry name" value="Zinc/RING finger domain, C3HC4 (zinc finger)"/>
    <property type="match status" value="1"/>
</dbReference>
<feature type="domain" description="RING-type" evidence="6">
    <location>
        <begin position="10"/>
        <end position="52"/>
    </location>
</feature>
<evidence type="ECO:0000259" key="6">
    <source>
        <dbReference type="PROSITE" id="PS50089"/>
    </source>
</evidence>
<reference evidence="8" key="1">
    <citation type="submission" date="2021-02" db="EMBL/GenBank/DDBJ databases">
        <authorList>
            <person name="Nowell W R."/>
        </authorList>
    </citation>
    <scope>NUCLEOTIDE SEQUENCE</scope>
</reference>
<dbReference type="Proteomes" id="UP000663825">
    <property type="component" value="Unassembled WGS sequence"/>
</dbReference>
<feature type="region of interest" description="Disordered" evidence="5">
    <location>
        <begin position="130"/>
        <end position="199"/>
    </location>
</feature>
<feature type="region of interest" description="Disordered" evidence="5">
    <location>
        <begin position="1621"/>
        <end position="1643"/>
    </location>
</feature>
<feature type="compositionally biased region" description="Low complexity" evidence="5">
    <location>
        <begin position="180"/>
        <end position="193"/>
    </location>
</feature>
<feature type="compositionally biased region" description="Basic and acidic residues" evidence="5">
    <location>
        <begin position="2130"/>
        <end position="2146"/>
    </location>
</feature>
<dbReference type="SMART" id="SM00184">
    <property type="entry name" value="RING"/>
    <property type="match status" value="1"/>
</dbReference>
<feature type="region of interest" description="Disordered" evidence="5">
    <location>
        <begin position="1881"/>
        <end position="1922"/>
    </location>
</feature>
<dbReference type="PROSITE" id="PS50199">
    <property type="entry name" value="ZF_RANBP2_2"/>
    <property type="match status" value="1"/>
</dbReference>
<dbReference type="Pfam" id="PF10021">
    <property type="entry name" value="PARG_cat_microb"/>
    <property type="match status" value="1"/>
</dbReference>
<feature type="domain" description="RanBP2-type" evidence="7">
    <location>
        <begin position="110"/>
        <end position="139"/>
    </location>
</feature>
<evidence type="ECO:0000259" key="7">
    <source>
        <dbReference type="PROSITE" id="PS50199"/>
    </source>
</evidence>
<feature type="compositionally biased region" description="Basic and acidic residues" evidence="5">
    <location>
        <begin position="2046"/>
        <end position="2069"/>
    </location>
</feature>
<dbReference type="InterPro" id="IPR013083">
    <property type="entry name" value="Znf_RING/FYVE/PHD"/>
</dbReference>
<evidence type="ECO:0000256" key="3">
    <source>
        <dbReference type="ARBA" id="ARBA00022833"/>
    </source>
</evidence>
<dbReference type="Pfam" id="PF10283">
    <property type="entry name" value="zf-CCHH"/>
    <property type="match status" value="1"/>
</dbReference>
<evidence type="ECO:0000313" key="9">
    <source>
        <dbReference type="Proteomes" id="UP000663825"/>
    </source>
</evidence>
<evidence type="ECO:0000256" key="2">
    <source>
        <dbReference type="ARBA" id="ARBA00022771"/>
    </source>
</evidence>
<keyword evidence="3" id="KW-0862">Zinc</keyword>
<dbReference type="Gene3D" id="3.40.220.10">
    <property type="entry name" value="Leucine Aminopeptidase, subunit E, domain 1"/>
    <property type="match status" value="1"/>
</dbReference>
<dbReference type="GO" id="GO:0008270">
    <property type="term" value="F:zinc ion binding"/>
    <property type="evidence" value="ECO:0007669"/>
    <property type="project" value="UniProtKB-KW"/>
</dbReference>
<dbReference type="InterPro" id="IPR001876">
    <property type="entry name" value="Znf_RanBP2"/>
</dbReference>
<dbReference type="InterPro" id="IPR001841">
    <property type="entry name" value="Znf_RING"/>
</dbReference>
<gene>
    <name evidence="8" type="ORF">TIS948_LOCUS18269</name>
</gene>